<dbReference type="GO" id="GO:0005330">
    <property type="term" value="F:dopamine:sodium symporter activity"/>
    <property type="evidence" value="ECO:0007669"/>
    <property type="project" value="TreeGrafter"/>
</dbReference>
<evidence type="ECO:0000256" key="13">
    <source>
        <dbReference type="PIRSR" id="PIRSR600175-1"/>
    </source>
</evidence>
<feature type="transmembrane region" description="Helical" evidence="14">
    <location>
        <begin position="275"/>
        <end position="293"/>
    </location>
</feature>
<keyword evidence="6" id="KW-0532">Neurotransmitter transport</keyword>
<feature type="transmembrane region" description="Helical" evidence="14">
    <location>
        <begin position="158"/>
        <end position="179"/>
    </location>
</feature>
<keyword evidence="8 14" id="KW-1133">Transmembrane helix</keyword>
<feature type="transmembrane region" description="Helical" evidence="14">
    <location>
        <begin position="100"/>
        <end position="126"/>
    </location>
</feature>
<dbReference type="PANTHER" id="PTHR11616:SF320">
    <property type="entry name" value="SODIUM-DEPENDENT NORADRENALINE TRANSPORTER"/>
    <property type="match status" value="1"/>
</dbReference>
<sequence length="407" mass="45917">MVICYFSLWKGIHTSGKVVWFTAVFPYVVLCTLLVRGLTLEGASDGIRYYIFPNVTKLLESEPWVDAATQVFFSLGPGFGVLMAYASYNDFYNNVYRDALVVATVNSLTSLLSGFVVFSMLGYMAFGRGVSVCDVIRDDPVLVFSIYPEALSTLPYSVFWSIMFFLMLLTLGLDSSFGGSEAVITALSDEYPVLARNRELFVLGLFSFYCILGTLESTQAGIYIFHLFERMCVEYPILIAVFFETVCISWIYGVDRFRGNLKEMLGFEPGIFWRITWKYVAPVFILLNIIYGLSRTESLRLGDYEYPLWSRIIGWILSSIPIACIPMYAIYQIIRTKGTFRERIKKLTQPSPLLMGIRNEMNCNSAVVKITKSCSDSTALSTQVPIDICTVVSRSDPMVKCDTQSEV</sequence>
<feature type="transmembrane region" description="Helical" evidence="14">
    <location>
        <begin position="200"/>
        <end position="225"/>
    </location>
</feature>
<evidence type="ECO:0000313" key="16">
    <source>
        <dbReference type="Proteomes" id="UP001497525"/>
    </source>
</evidence>
<evidence type="ECO:0000313" key="15">
    <source>
        <dbReference type="EMBL" id="CAL5135793.1"/>
    </source>
</evidence>
<proteinExistence type="predicted"/>
<protein>
    <submittedName>
        <fullName evidence="15">Uncharacterized protein</fullName>
    </submittedName>
</protein>
<name>A0AAV2TL62_CALDB</name>
<reference evidence="15" key="1">
    <citation type="submission" date="2024-06" db="EMBL/GenBank/DDBJ databases">
        <authorList>
            <person name="Liu X."/>
            <person name="Lenzi L."/>
            <person name="Haldenby T S."/>
            <person name="Uol C."/>
        </authorList>
    </citation>
    <scope>NUCLEOTIDE SEQUENCE</scope>
</reference>
<dbReference type="InterPro" id="IPR037272">
    <property type="entry name" value="SNS_sf"/>
</dbReference>
<feature type="binding site" evidence="13">
    <location>
        <position position="74"/>
    </location>
    <ligand>
        <name>Na(+)</name>
        <dbReference type="ChEBI" id="CHEBI:29101"/>
        <label>1</label>
    </ligand>
</feature>
<dbReference type="InterPro" id="IPR000175">
    <property type="entry name" value="Na/ntran_symport"/>
</dbReference>
<evidence type="ECO:0000256" key="14">
    <source>
        <dbReference type="SAM" id="Phobius"/>
    </source>
</evidence>
<dbReference type="GO" id="GO:0006865">
    <property type="term" value="P:amino acid transport"/>
    <property type="evidence" value="ECO:0007669"/>
    <property type="project" value="TreeGrafter"/>
</dbReference>
<dbReference type="GO" id="GO:0030424">
    <property type="term" value="C:axon"/>
    <property type="evidence" value="ECO:0007669"/>
    <property type="project" value="TreeGrafter"/>
</dbReference>
<dbReference type="GO" id="GO:0046872">
    <property type="term" value="F:metal ion binding"/>
    <property type="evidence" value="ECO:0007669"/>
    <property type="project" value="UniProtKB-KW"/>
</dbReference>
<keyword evidence="2" id="KW-0813">Transport</keyword>
<dbReference type="EMBL" id="CAXLJL010000268">
    <property type="protein sequence ID" value="CAL5135793.1"/>
    <property type="molecule type" value="Genomic_DNA"/>
</dbReference>
<keyword evidence="10 14" id="KW-0472">Membrane</keyword>
<evidence type="ECO:0000256" key="11">
    <source>
        <dbReference type="ARBA" id="ARBA00023157"/>
    </source>
</evidence>
<keyword evidence="11" id="KW-1015">Disulfide bond</keyword>
<keyword evidence="12" id="KW-0325">Glycoprotein</keyword>
<evidence type="ECO:0000256" key="12">
    <source>
        <dbReference type="ARBA" id="ARBA00023180"/>
    </source>
</evidence>
<accession>A0AAV2TL62</accession>
<evidence type="ECO:0000256" key="10">
    <source>
        <dbReference type="ARBA" id="ARBA00023136"/>
    </source>
</evidence>
<evidence type="ECO:0000256" key="3">
    <source>
        <dbReference type="ARBA" id="ARBA00022475"/>
    </source>
</evidence>
<dbReference type="PANTHER" id="PTHR11616">
    <property type="entry name" value="SODIUM/CHLORIDE DEPENDENT TRANSPORTER"/>
    <property type="match status" value="1"/>
</dbReference>
<evidence type="ECO:0000256" key="6">
    <source>
        <dbReference type="ARBA" id="ARBA00022775"/>
    </source>
</evidence>
<dbReference type="SUPFAM" id="SSF161070">
    <property type="entry name" value="SNF-like"/>
    <property type="match status" value="1"/>
</dbReference>
<feature type="binding site" evidence="13">
    <location>
        <position position="171"/>
    </location>
    <ligand>
        <name>Na(+)</name>
        <dbReference type="ChEBI" id="CHEBI:29101"/>
        <label>1</label>
    </ligand>
</feature>
<dbReference type="GO" id="GO:0051583">
    <property type="term" value="P:dopamine uptake involved in synaptic transmission"/>
    <property type="evidence" value="ECO:0007669"/>
    <property type="project" value="TreeGrafter"/>
</dbReference>
<evidence type="ECO:0000256" key="1">
    <source>
        <dbReference type="ARBA" id="ARBA00004651"/>
    </source>
</evidence>
<dbReference type="GO" id="GO:0015874">
    <property type="term" value="P:norepinephrine transport"/>
    <property type="evidence" value="ECO:0007669"/>
    <property type="project" value="TreeGrafter"/>
</dbReference>
<feature type="binding site" evidence="13">
    <location>
        <position position="174"/>
    </location>
    <ligand>
        <name>Na(+)</name>
        <dbReference type="ChEBI" id="CHEBI:29101"/>
        <label>1</label>
    </ligand>
</feature>
<gene>
    <name evidence="15" type="ORF">CDAUBV1_LOCUS9904</name>
</gene>
<evidence type="ECO:0000256" key="5">
    <source>
        <dbReference type="ARBA" id="ARBA00022723"/>
    </source>
</evidence>
<keyword evidence="4 14" id="KW-0812">Transmembrane</keyword>
<feature type="transmembrane region" description="Helical" evidence="14">
    <location>
        <begin position="313"/>
        <end position="334"/>
    </location>
</feature>
<evidence type="ECO:0000256" key="8">
    <source>
        <dbReference type="ARBA" id="ARBA00022989"/>
    </source>
</evidence>
<keyword evidence="7" id="KW-0769">Symport</keyword>
<feature type="binding site" evidence="13">
    <location>
        <position position="175"/>
    </location>
    <ligand>
        <name>Na(+)</name>
        <dbReference type="ChEBI" id="CHEBI:29101"/>
        <label>1</label>
    </ligand>
</feature>
<feature type="transmembrane region" description="Helical" evidence="14">
    <location>
        <begin position="18"/>
        <end position="38"/>
    </location>
</feature>
<evidence type="ECO:0000256" key="4">
    <source>
        <dbReference type="ARBA" id="ARBA00022692"/>
    </source>
</evidence>
<dbReference type="PRINTS" id="PR00176">
    <property type="entry name" value="NANEUSMPORT"/>
</dbReference>
<dbReference type="AlphaFoldDB" id="A0AAV2TL62"/>
<dbReference type="GO" id="GO:0042734">
    <property type="term" value="C:presynaptic membrane"/>
    <property type="evidence" value="ECO:0007669"/>
    <property type="project" value="TreeGrafter"/>
</dbReference>
<evidence type="ECO:0000256" key="7">
    <source>
        <dbReference type="ARBA" id="ARBA00022847"/>
    </source>
</evidence>
<comment type="caution">
    <text evidence="15">The sequence shown here is derived from an EMBL/GenBank/DDBJ whole genome shotgun (WGS) entry which is preliminary data.</text>
</comment>
<evidence type="ECO:0000256" key="9">
    <source>
        <dbReference type="ARBA" id="ARBA00023053"/>
    </source>
</evidence>
<keyword evidence="9 13" id="KW-0915">Sodium</keyword>
<organism evidence="15 16">
    <name type="scientific">Calicophoron daubneyi</name>
    <name type="common">Rumen fluke</name>
    <name type="synonym">Paramphistomum daubneyi</name>
    <dbReference type="NCBI Taxonomy" id="300641"/>
    <lineage>
        <taxon>Eukaryota</taxon>
        <taxon>Metazoa</taxon>
        <taxon>Spiralia</taxon>
        <taxon>Lophotrochozoa</taxon>
        <taxon>Platyhelminthes</taxon>
        <taxon>Trematoda</taxon>
        <taxon>Digenea</taxon>
        <taxon>Plagiorchiida</taxon>
        <taxon>Pronocephalata</taxon>
        <taxon>Paramphistomoidea</taxon>
        <taxon>Paramphistomidae</taxon>
        <taxon>Calicophoron</taxon>
    </lineage>
</organism>
<dbReference type="Proteomes" id="UP001497525">
    <property type="component" value="Unassembled WGS sequence"/>
</dbReference>
<keyword evidence="3" id="KW-1003">Cell membrane</keyword>
<feature type="transmembrane region" description="Helical" evidence="14">
    <location>
        <begin position="237"/>
        <end position="254"/>
    </location>
</feature>
<feature type="binding site" evidence="13">
    <location>
        <position position="106"/>
    </location>
    <ligand>
        <name>Na(+)</name>
        <dbReference type="ChEBI" id="CHEBI:29101"/>
        <label>1</label>
    </ligand>
</feature>
<feature type="transmembrane region" description="Helical" evidence="14">
    <location>
        <begin position="67"/>
        <end position="88"/>
    </location>
</feature>
<dbReference type="PROSITE" id="PS50267">
    <property type="entry name" value="NA_NEUROTRAN_SYMP_3"/>
    <property type="match status" value="1"/>
</dbReference>
<dbReference type="GO" id="GO:0032809">
    <property type="term" value="C:neuronal cell body membrane"/>
    <property type="evidence" value="ECO:0007669"/>
    <property type="project" value="TreeGrafter"/>
</dbReference>
<keyword evidence="5 13" id="KW-0479">Metal-binding</keyword>
<evidence type="ECO:0000256" key="2">
    <source>
        <dbReference type="ARBA" id="ARBA00022448"/>
    </source>
</evidence>
<dbReference type="Pfam" id="PF00209">
    <property type="entry name" value="SNF"/>
    <property type="match status" value="1"/>
</dbReference>
<comment type="subcellular location">
    <subcellularLocation>
        <location evidence="1">Cell membrane</location>
        <topology evidence="1">Multi-pass membrane protein</topology>
    </subcellularLocation>
</comment>